<sequence>MADIESMFYQVKVPEHDADLLRFLWWPNGRLDEAVKEFQMTVHLFGATSSPSVASYALRRTAEDHKDVASPDAIQTVLRNFYVDDCLRSVATEYAAVTLVSDLRALCSSGGFTLTKWTSNSRKVLLSIPEEHRASEVKNLDLRHDNLSVERTLGVQWDTEKDTFTYSMKLQDKPMTRRGILSIVNSIYDPLGFLAPVILHAKLLLKDLCKEQRGWDENIDGKHAEDWERRMKDVTHLSNFH</sequence>
<dbReference type="SUPFAM" id="SSF56672">
    <property type="entry name" value="DNA/RNA polymerases"/>
    <property type="match status" value="1"/>
</dbReference>
<keyword evidence="2" id="KW-1185">Reference proteome</keyword>
<reference evidence="1 2" key="1">
    <citation type="submission" date="2024-05" db="EMBL/GenBank/DDBJ databases">
        <title>Genome sequencing and assembly of Indian major carp, Cirrhinus mrigala (Hamilton, 1822).</title>
        <authorList>
            <person name="Mohindra V."/>
            <person name="Chowdhury L.M."/>
            <person name="Lal K."/>
            <person name="Jena J.K."/>
        </authorList>
    </citation>
    <scope>NUCLEOTIDE SEQUENCE [LARGE SCALE GENOMIC DNA]</scope>
    <source>
        <strain evidence="1">CM1030</strain>
        <tissue evidence="1">Blood</tissue>
    </source>
</reference>
<accession>A0ABD0P5U1</accession>
<dbReference type="EMBL" id="JAMKFB020000018">
    <property type="protein sequence ID" value="KAL0168333.1"/>
    <property type="molecule type" value="Genomic_DNA"/>
</dbReference>
<gene>
    <name evidence="1" type="ORF">M9458_036555</name>
</gene>
<dbReference type="AlphaFoldDB" id="A0ABD0P5U1"/>
<dbReference type="Proteomes" id="UP001529510">
    <property type="component" value="Unassembled WGS sequence"/>
</dbReference>
<protein>
    <submittedName>
        <fullName evidence="1">Uncharacterized protein</fullName>
    </submittedName>
</protein>
<feature type="non-terminal residue" evidence="1">
    <location>
        <position position="241"/>
    </location>
</feature>
<name>A0ABD0P5U1_CIRMR</name>
<evidence type="ECO:0000313" key="2">
    <source>
        <dbReference type="Proteomes" id="UP001529510"/>
    </source>
</evidence>
<organism evidence="1 2">
    <name type="scientific">Cirrhinus mrigala</name>
    <name type="common">Mrigala</name>
    <dbReference type="NCBI Taxonomy" id="683832"/>
    <lineage>
        <taxon>Eukaryota</taxon>
        <taxon>Metazoa</taxon>
        <taxon>Chordata</taxon>
        <taxon>Craniata</taxon>
        <taxon>Vertebrata</taxon>
        <taxon>Euteleostomi</taxon>
        <taxon>Actinopterygii</taxon>
        <taxon>Neopterygii</taxon>
        <taxon>Teleostei</taxon>
        <taxon>Ostariophysi</taxon>
        <taxon>Cypriniformes</taxon>
        <taxon>Cyprinidae</taxon>
        <taxon>Labeoninae</taxon>
        <taxon>Labeonini</taxon>
        <taxon>Cirrhinus</taxon>
    </lineage>
</organism>
<comment type="caution">
    <text evidence="1">The sequence shown here is derived from an EMBL/GenBank/DDBJ whole genome shotgun (WGS) entry which is preliminary data.</text>
</comment>
<evidence type="ECO:0000313" key="1">
    <source>
        <dbReference type="EMBL" id="KAL0168333.1"/>
    </source>
</evidence>
<proteinExistence type="predicted"/>
<dbReference type="PANTHER" id="PTHR47331">
    <property type="entry name" value="PHD-TYPE DOMAIN-CONTAINING PROTEIN"/>
    <property type="match status" value="1"/>
</dbReference>
<dbReference type="InterPro" id="IPR043502">
    <property type="entry name" value="DNA/RNA_pol_sf"/>
</dbReference>
<dbReference type="Pfam" id="PF05380">
    <property type="entry name" value="Peptidase_A17"/>
    <property type="match status" value="1"/>
</dbReference>
<dbReference type="PANTHER" id="PTHR47331:SF3">
    <property type="match status" value="1"/>
</dbReference>
<dbReference type="InterPro" id="IPR008042">
    <property type="entry name" value="Retrotrans_Pao"/>
</dbReference>